<sequence length="24" mass="2558">MVADWLAPFLLLGWSLARPGVGTS</sequence>
<gene>
    <name evidence="1" type="ORF">TSAR_015440</name>
</gene>
<comment type="caution">
    <text evidence="1">The sequence shown here is derived from an EMBL/GenBank/DDBJ whole genome shotgun (WGS) entry which is preliminary data.</text>
</comment>
<dbReference type="Proteomes" id="UP000215335">
    <property type="component" value="Unassembled WGS sequence"/>
</dbReference>
<keyword evidence="2" id="KW-1185">Reference proteome</keyword>
<protein>
    <submittedName>
        <fullName evidence="1">Uncharacterized protein</fullName>
    </submittedName>
</protein>
<dbReference type="AlphaFoldDB" id="A0A232EHV1"/>
<proteinExistence type="predicted"/>
<evidence type="ECO:0000313" key="1">
    <source>
        <dbReference type="EMBL" id="OXU17898.1"/>
    </source>
</evidence>
<organism evidence="1 2">
    <name type="scientific">Trichomalopsis sarcophagae</name>
    <dbReference type="NCBI Taxonomy" id="543379"/>
    <lineage>
        <taxon>Eukaryota</taxon>
        <taxon>Metazoa</taxon>
        <taxon>Ecdysozoa</taxon>
        <taxon>Arthropoda</taxon>
        <taxon>Hexapoda</taxon>
        <taxon>Insecta</taxon>
        <taxon>Pterygota</taxon>
        <taxon>Neoptera</taxon>
        <taxon>Endopterygota</taxon>
        <taxon>Hymenoptera</taxon>
        <taxon>Apocrita</taxon>
        <taxon>Proctotrupomorpha</taxon>
        <taxon>Chalcidoidea</taxon>
        <taxon>Pteromalidae</taxon>
        <taxon>Pteromalinae</taxon>
        <taxon>Trichomalopsis</taxon>
    </lineage>
</organism>
<name>A0A232EHV1_9HYME</name>
<evidence type="ECO:0000313" key="2">
    <source>
        <dbReference type="Proteomes" id="UP000215335"/>
    </source>
</evidence>
<accession>A0A232EHV1</accession>
<reference evidence="1 2" key="1">
    <citation type="journal article" date="2017" name="Curr. Biol.">
        <title>The Evolution of Venom by Co-option of Single-Copy Genes.</title>
        <authorList>
            <person name="Martinson E.O."/>
            <person name="Mrinalini"/>
            <person name="Kelkar Y.D."/>
            <person name="Chang C.H."/>
            <person name="Werren J.H."/>
        </authorList>
    </citation>
    <scope>NUCLEOTIDE SEQUENCE [LARGE SCALE GENOMIC DNA]</scope>
    <source>
        <strain evidence="1 2">Alberta</strain>
        <tissue evidence="1">Whole body</tissue>
    </source>
</reference>
<dbReference type="EMBL" id="NNAY01004438">
    <property type="protein sequence ID" value="OXU17898.1"/>
    <property type="molecule type" value="Genomic_DNA"/>
</dbReference>